<dbReference type="PANTHER" id="PTHR43767">
    <property type="entry name" value="LONG-CHAIN-FATTY-ACID--COA LIGASE"/>
    <property type="match status" value="1"/>
</dbReference>
<evidence type="ECO:0000259" key="1">
    <source>
        <dbReference type="Pfam" id="PF00501"/>
    </source>
</evidence>
<evidence type="ECO:0000259" key="2">
    <source>
        <dbReference type="Pfam" id="PF13193"/>
    </source>
</evidence>
<dbReference type="Gene3D" id="3.30.300.30">
    <property type="match status" value="1"/>
</dbReference>
<protein>
    <submittedName>
        <fullName evidence="3">Acyl-CoA synthetase</fullName>
    </submittedName>
</protein>
<dbReference type="Pfam" id="PF00501">
    <property type="entry name" value="AMP-binding"/>
    <property type="match status" value="1"/>
</dbReference>
<dbReference type="InterPro" id="IPR042099">
    <property type="entry name" value="ANL_N_sf"/>
</dbReference>
<dbReference type="Gene3D" id="3.40.50.12780">
    <property type="entry name" value="N-terminal domain of ligase-like"/>
    <property type="match status" value="1"/>
</dbReference>
<dbReference type="PANTHER" id="PTHR43767:SF1">
    <property type="entry name" value="NONRIBOSOMAL PEPTIDE SYNTHASE PES1 (EUROFUNG)-RELATED"/>
    <property type="match status" value="1"/>
</dbReference>
<dbReference type="Pfam" id="PF13193">
    <property type="entry name" value="AMP-binding_C"/>
    <property type="match status" value="1"/>
</dbReference>
<dbReference type="InterPro" id="IPR020845">
    <property type="entry name" value="AMP-binding_CS"/>
</dbReference>
<sequence>MIGHYQDVLAIEQADHPNHTLNSTYELLQHSAQQYADAPALSFFLNTDDHHKPQTWSYNDLFSDITRAANLFRRLGIQRDDVVALILPNLPETHIAMWGAETAGIAFAVNNQLESSQLAQLLRNADVRWVVTVDAGVDEEMWTRTANACAALPGLHGILCISAEHYGQPRRNGDRSVLPERMPVLNFHDLVAAEPGDELLFEAPAADDIAAYFCTGGTTGLPKIACHSQRNQVIFAGQLNAVVGCSMLGHGRTVLTALPLFHVNALLGTGLAAFASGSHVLLATAAGFRTPGLVPRFWEIVATHKVNGFSGVPTIYSALLQVPAGDWDTSSLSAAICGAAPMPAELIRRFEQQFGMRVLEGYGLTEGVCASSVSPVNGALRPGSIGMRLPWQDMRAMVLDDDGRWLRDAATDETGVICISGPNVFAGYLDDGHNHGVWFETPDGQRWFNTGDLGRCDDEGFFWLTGRKKELIIRGGHNIDPRSIEDALVAHPAVAMCAAVGRPDIYAGELPVAYVQLRPGHDVSHDELLGHARSLIAERPALPKELIFVDALPLTAVGKTFKPALVMREVEQVVRQSAQALGVQLQSVDVRQEAKHGVVVRYRCAADNGEQTGKLAELLASYTFVSQAL</sequence>
<dbReference type="PROSITE" id="PS00455">
    <property type="entry name" value="AMP_BINDING"/>
    <property type="match status" value="1"/>
</dbReference>
<keyword evidence="4" id="KW-1185">Reference proteome</keyword>
<dbReference type="InterPro" id="IPR050237">
    <property type="entry name" value="ATP-dep_AMP-bd_enzyme"/>
</dbReference>
<accession>A0ABS7ZQS9</accession>
<evidence type="ECO:0000313" key="3">
    <source>
        <dbReference type="EMBL" id="MCA6064071.1"/>
    </source>
</evidence>
<organism evidence="3 4">
    <name type="scientific">Thalassolituus marinus</name>
    <dbReference type="NCBI Taxonomy" id="671053"/>
    <lineage>
        <taxon>Bacteria</taxon>
        <taxon>Pseudomonadati</taxon>
        <taxon>Pseudomonadota</taxon>
        <taxon>Gammaproteobacteria</taxon>
        <taxon>Oceanospirillales</taxon>
        <taxon>Oceanospirillaceae</taxon>
        <taxon>Thalassolituus</taxon>
    </lineage>
</organism>
<dbReference type="InterPro" id="IPR025110">
    <property type="entry name" value="AMP-bd_C"/>
</dbReference>
<comment type="caution">
    <text evidence="3">The sequence shown here is derived from an EMBL/GenBank/DDBJ whole genome shotgun (WGS) entry which is preliminary data.</text>
</comment>
<dbReference type="RefSeq" id="WP_225674690.1">
    <property type="nucleotide sequence ID" value="NZ_JAEDAH010000053.1"/>
</dbReference>
<feature type="domain" description="AMP-dependent synthetase/ligase" evidence="1">
    <location>
        <begin position="28"/>
        <end position="429"/>
    </location>
</feature>
<proteinExistence type="predicted"/>
<gene>
    <name evidence="3" type="ORF">I9W95_10675</name>
</gene>
<feature type="domain" description="AMP-binding enzyme C-terminal" evidence="2">
    <location>
        <begin position="484"/>
        <end position="559"/>
    </location>
</feature>
<evidence type="ECO:0000313" key="4">
    <source>
        <dbReference type="Proteomes" id="UP000714380"/>
    </source>
</evidence>
<reference evidence="3 4" key="1">
    <citation type="submission" date="2020-12" db="EMBL/GenBank/DDBJ databases">
        <title>Novel Thalassolituus-related marine hydrocarbonoclastic bacteria mediated algae-derived hydrocarbons mineralization in twilight zone of the northern South China Sea.</title>
        <authorList>
            <person name="Dong C."/>
        </authorList>
    </citation>
    <scope>NUCLEOTIDE SEQUENCE [LARGE SCALE GENOMIC DNA]</scope>
    <source>
        <strain evidence="3 4">IMCC1826</strain>
    </source>
</reference>
<dbReference type="InterPro" id="IPR000873">
    <property type="entry name" value="AMP-dep_synth/lig_dom"/>
</dbReference>
<dbReference type="InterPro" id="IPR045851">
    <property type="entry name" value="AMP-bd_C_sf"/>
</dbReference>
<dbReference type="NCBIfam" id="NF005714">
    <property type="entry name" value="PRK07529.1"/>
    <property type="match status" value="1"/>
</dbReference>
<dbReference type="Proteomes" id="UP000714380">
    <property type="component" value="Unassembled WGS sequence"/>
</dbReference>
<dbReference type="SUPFAM" id="SSF56801">
    <property type="entry name" value="Acetyl-CoA synthetase-like"/>
    <property type="match status" value="1"/>
</dbReference>
<name>A0ABS7ZQS9_9GAMM</name>
<dbReference type="EMBL" id="JAEDAH010000053">
    <property type="protein sequence ID" value="MCA6064071.1"/>
    <property type="molecule type" value="Genomic_DNA"/>
</dbReference>